<dbReference type="InterPro" id="IPR029052">
    <property type="entry name" value="Metallo-depent_PP-like"/>
</dbReference>
<dbReference type="InterPro" id="IPR004843">
    <property type="entry name" value="Calcineurin-like_PHP"/>
</dbReference>
<dbReference type="CDD" id="cd07383">
    <property type="entry name" value="MPP_Dcr2"/>
    <property type="match status" value="1"/>
</dbReference>
<proteinExistence type="predicted"/>
<accession>A0A8K1CLC2</accession>
<name>A0A8K1CLC2_PYTOL</name>
<dbReference type="EMBL" id="SPLM01000037">
    <property type="protein sequence ID" value="TMW65634.1"/>
    <property type="molecule type" value="Genomic_DNA"/>
</dbReference>
<keyword evidence="5" id="KW-1185">Reference proteome</keyword>
<dbReference type="GO" id="GO:0005737">
    <property type="term" value="C:cytoplasm"/>
    <property type="evidence" value="ECO:0007669"/>
    <property type="project" value="TreeGrafter"/>
</dbReference>
<sequence>MFRWAWVIFLVFHALWGPAATAQSLLEADEFIVTDVRVVEGRTEVEAREKCAALCPCSSLLSQHVVSNWRIVGSNLNSASDSGSSGAEASFVYLCVKQDRFALVHRDPTTFFAAQAVHVIEDSMCPSSLRLLYQPRPGVVICLAVIPAPVAFATGMYISEITTVVNPTDVQDSSGWTTLTTSIETEPRISRGSTTRPASLVYLSYKRPRRPISDVRVLADVAKTDMWKACWSTLGPAWEQAGSGYIKLPSIDTSTIVCVQRPQVPVIELAQAATLINQVLVAVRVFKTGEACPDGFQAKDVLSNSWVLCLKYDESSAKTFISSLSLTSAGGRFSNNQDHAGLHSALTLSTPDKFASTEDLNEARGGVSSFLIFREYQPRQKKTTKAPRSKSTPEPSGAKPPLMAKFTPTIGSDNSGRLSFKVLQLADLHFTGDRDWPCKGPPTELLQCGLRCSEDLTESFVHDILDKENPDFVVFSGDAIQVRDPRLRDAAIEAALRPVESRTIPYAVIMGNHDDDYGFEREEIISRIAGRKLSYTERGPKSIFGVGNYVLDIKAPAEGPWGANGTKVFRMYLLDSNKRPDRIKFPTVNSNYDWIRPDQIEFYRQHSLANRPPEGPLPAIMFFHIPFPEYNVYFRHNGDKNEAIEGPGYNSHLFDTLVELQEVKATFVGHDHVNEYCAERSGIQLCYGGGTGFGEAYGRSYIARRARVIEWSVDTQNRRRITSWKRHFGTNFHRRQLQEVLYSES</sequence>
<reference evidence="4" key="1">
    <citation type="submission" date="2019-03" db="EMBL/GenBank/DDBJ databases">
        <title>Long read genome sequence of the mycoparasitic Pythium oligandrum ATCC 38472 isolated from sugarbeet rhizosphere.</title>
        <authorList>
            <person name="Gaulin E."/>
        </authorList>
    </citation>
    <scope>NUCLEOTIDE SEQUENCE</scope>
    <source>
        <strain evidence="4">ATCC 38472_TT</strain>
    </source>
</reference>
<dbReference type="Proteomes" id="UP000794436">
    <property type="component" value="Unassembled WGS sequence"/>
</dbReference>
<dbReference type="OrthoDB" id="783096at2759"/>
<evidence type="ECO:0000259" key="3">
    <source>
        <dbReference type="Pfam" id="PF00149"/>
    </source>
</evidence>
<feature type="domain" description="Calcineurin-like phosphoesterase" evidence="3">
    <location>
        <begin position="420"/>
        <end position="673"/>
    </location>
</feature>
<dbReference type="SUPFAM" id="SSF56300">
    <property type="entry name" value="Metallo-dependent phosphatases"/>
    <property type="match status" value="1"/>
</dbReference>
<evidence type="ECO:0000256" key="1">
    <source>
        <dbReference type="SAM" id="MobiDB-lite"/>
    </source>
</evidence>
<feature type="signal peptide" evidence="2">
    <location>
        <begin position="1"/>
        <end position="21"/>
    </location>
</feature>
<dbReference type="PANTHER" id="PTHR32440:SF0">
    <property type="entry name" value="PHOSPHATASE DCR2-RELATED"/>
    <property type="match status" value="1"/>
</dbReference>
<organism evidence="4 5">
    <name type="scientific">Pythium oligandrum</name>
    <name type="common">Mycoparasitic fungus</name>
    <dbReference type="NCBI Taxonomy" id="41045"/>
    <lineage>
        <taxon>Eukaryota</taxon>
        <taxon>Sar</taxon>
        <taxon>Stramenopiles</taxon>
        <taxon>Oomycota</taxon>
        <taxon>Peronosporomycetes</taxon>
        <taxon>Pythiales</taxon>
        <taxon>Pythiaceae</taxon>
        <taxon>Pythium</taxon>
    </lineage>
</organism>
<dbReference type="GO" id="GO:0016788">
    <property type="term" value="F:hydrolase activity, acting on ester bonds"/>
    <property type="evidence" value="ECO:0007669"/>
    <property type="project" value="TreeGrafter"/>
</dbReference>
<keyword evidence="2" id="KW-0732">Signal</keyword>
<protein>
    <recommendedName>
        <fullName evidence="3">Calcineurin-like phosphoesterase domain-containing protein</fullName>
    </recommendedName>
</protein>
<evidence type="ECO:0000256" key="2">
    <source>
        <dbReference type="SAM" id="SignalP"/>
    </source>
</evidence>
<feature type="chain" id="PRO_5035453788" description="Calcineurin-like phosphoesterase domain-containing protein" evidence="2">
    <location>
        <begin position="22"/>
        <end position="745"/>
    </location>
</feature>
<dbReference type="PANTHER" id="PTHR32440">
    <property type="entry name" value="PHOSPHATASE DCR2-RELATED-RELATED"/>
    <property type="match status" value="1"/>
</dbReference>
<dbReference type="Pfam" id="PF00149">
    <property type="entry name" value="Metallophos"/>
    <property type="match status" value="1"/>
</dbReference>
<dbReference type="Gene3D" id="3.60.21.10">
    <property type="match status" value="1"/>
</dbReference>
<evidence type="ECO:0000313" key="4">
    <source>
        <dbReference type="EMBL" id="TMW65634.1"/>
    </source>
</evidence>
<feature type="compositionally biased region" description="Basic residues" evidence="1">
    <location>
        <begin position="379"/>
        <end position="388"/>
    </location>
</feature>
<comment type="caution">
    <text evidence="4">The sequence shown here is derived from an EMBL/GenBank/DDBJ whole genome shotgun (WGS) entry which is preliminary data.</text>
</comment>
<evidence type="ECO:0000313" key="5">
    <source>
        <dbReference type="Proteomes" id="UP000794436"/>
    </source>
</evidence>
<dbReference type="AlphaFoldDB" id="A0A8K1CLC2"/>
<feature type="region of interest" description="Disordered" evidence="1">
    <location>
        <begin position="379"/>
        <end position="408"/>
    </location>
</feature>
<gene>
    <name evidence="4" type="ORF">Poli38472_008276</name>
</gene>